<evidence type="ECO:0000313" key="3">
    <source>
        <dbReference type="Proteomes" id="UP000755577"/>
    </source>
</evidence>
<name>A0ABS2BCZ0_9BURK</name>
<keyword evidence="3" id="KW-1185">Reference proteome</keyword>
<evidence type="ECO:0000256" key="1">
    <source>
        <dbReference type="SAM" id="MobiDB-lite"/>
    </source>
</evidence>
<evidence type="ECO:0008006" key="4">
    <source>
        <dbReference type="Google" id="ProtNLM"/>
    </source>
</evidence>
<protein>
    <recommendedName>
        <fullName evidence="4">DUF2894 domain-containing protein</fullName>
    </recommendedName>
</protein>
<feature type="compositionally biased region" description="Basic residues" evidence="1">
    <location>
        <begin position="60"/>
        <end position="79"/>
    </location>
</feature>
<sequence length="274" mass="29086">MTRITQHAAEIARQAAVAAHKKSAKPRRSKPAGQFATLYRGTRFAHGGPPGQQSAAQAQRTRKMAARLARRRRPARGKRGAVGSDGAEGADAAGEPAEFEVQGDEPERHGGHGGGRGGQGDEQDDAPPRAATFKSGRRQPAAAIARPPAPVLPAPDRDLDPHALRDACARELLALQSELAAQPGAGVAARVHAWSARWLGMQRDGVALPEADIEKLRAHPAPRRDVAGGAPPLPGAARDFNLLAGLLLRQFDRPRTARQCECALDTLRALRRTP</sequence>
<accession>A0ABS2BCZ0</accession>
<feature type="compositionally biased region" description="Basic residues" evidence="1">
    <location>
        <begin position="19"/>
        <end position="30"/>
    </location>
</feature>
<feature type="region of interest" description="Disordered" evidence="1">
    <location>
        <begin position="18"/>
        <end position="154"/>
    </location>
</feature>
<dbReference type="RefSeq" id="WP_175829326.1">
    <property type="nucleotide sequence ID" value="NZ_CADETS010000008.1"/>
</dbReference>
<reference evidence="2 3" key="1">
    <citation type="submission" date="2021-02" db="EMBL/GenBank/DDBJ databases">
        <title>Draft genome of the type strains Burkholderia anthina DSM16086.</title>
        <authorList>
            <person name="Hertel R."/>
            <person name="Meissner J."/>
            <person name="Poehlein A."/>
            <person name="Daniel R."/>
            <person name="Commichau F.M."/>
        </authorList>
    </citation>
    <scope>NUCLEOTIDE SEQUENCE [LARGE SCALE GENOMIC DNA]</scope>
    <source>
        <strain evidence="2 3">DSM 16086</strain>
    </source>
</reference>
<dbReference type="EMBL" id="JAFCIQ010000033">
    <property type="protein sequence ID" value="MBM2770885.1"/>
    <property type="molecule type" value="Genomic_DNA"/>
</dbReference>
<comment type="caution">
    <text evidence="2">The sequence shown here is derived from an EMBL/GenBank/DDBJ whole genome shotgun (WGS) entry which is preliminary data.</text>
</comment>
<dbReference type="Proteomes" id="UP000755577">
    <property type="component" value="Unassembled WGS sequence"/>
</dbReference>
<evidence type="ECO:0000313" key="2">
    <source>
        <dbReference type="EMBL" id="MBM2770885.1"/>
    </source>
</evidence>
<gene>
    <name evidence="2" type="ORF">JQK92_31240</name>
</gene>
<proteinExistence type="predicted"/>
<organism evidence="2 3">
    <name type="scientific">Burkholderia anthina</name>
    <dbReference type="NCBI Taxonomy" id="179879"/>
    <lineage>
        <taxon>Bacteria</taxon>
        <taxon>Pseudomonadati</taxon>
        <taxon>Pseudomonadota</taxon>
        <taxon>Betaproteobacteria</taxon>
        <taxon>Burkholderiales</taxon>
        <taxon>Burkholderiaceae</taxon>
        <taxon>Burkholderia</taxon>
        <taxon>Burkholderia cepacia complex</taxon>
    </lineage>
</organism>
<feature type="compositionally biased region" description="Low complexity" evidence="1">
    <location>
        <begin position="81"/>
        <end position="96"/>
    </location>
</feature>
<feature type="compositionally biased region" description="Low complexity" evidence="1">
    <location>
        <begin position="45"/>
        <end position="59"/>
    </location>
</feature>